<reference evidence="8" key="1">
    <citation type="journal article" date="2021" name="Proc. Natl. Acad. Sci. U.S.A.">
        <title>Global biogeography of chemosynthetic symbionts reveals both localized and globally distributed symbiont groups. .</title>
        <authorList>
            <person name="Osvatic J.T."/>
            <person name="Wilkins L.G.E."/>
            <person name="Leibrecht L."/>
            <person name="Leray M."/>
            <person name="Zauner S."/>
            <person name="Polzin J."/>
            <person name="Camacho Y."/>
            <person name="Gros O."/>
            <person name="van Gils J.A."/>
            <person name="Eisen J.A."/>
            <person name="Petersen J.M."/>
            <person name="Yuen B."/>
        </authorList>
    </citation>
    <scope>NUCLEOTIDE SEQUENCE</scope>
    <source>
        <strain evidence="8">MAGL173</strain>
    </source>
</reference>
<evidence type="ECO:0000256" key="5">
    <source>
        <dbReference type="ARBA" id="ARBA00023004"/>
    </source>
</evidence>
<evidence type="ECO:0000256" key="6">
    <source>
        <dbReference type="PROSITE-ProRule" id="PRU00433"/>
    </source>
</evidence>
<dbReference type="SUPFAM" id="SSF46626">
    <property type="entry name" value="Cytochrome c"/>
    <property type="match status" value="1"/>
</dbReference>
<dbReference type="GO" id="GO:0046872">
    <property type="term" value="F:metal ion binding"/>
    <property type="evidence" value="ECO:0007669"/>
    <property type="project" value="UniProtKB-KW"/>
</dbReference>
<dbReference type="PANTHER" id="PTHR37823">
    <property type="entry name" value="CYTOCHROME C-553-LIKE"/>
    <property type="match status" value="1"/>
</dbReference>
<protein>
    <submittedName>
        <fullName evidence="8">Cytochrome c</fullName>
    </submittedName>
</protein>
<organism evidence="8 9">
    <name type="scientific">Candidatus Thiodiazotropha lotti</name>
    <dbReference type="NCBI Taxonomy" id="2792787"/>
    <lineage>
        <taxon>Bacteria</taxon>
        <taxon>Pseudomonadati</taxon>
        <taxon>Pseudomonadota</taxon>
        <taxon>Gammaproteobacteria</taxon>
        <taxon>Chromatiales</taxon>
        <taxon>Sedimenticolaceae</taxon>
        <taxon>Candidatus Thiodiazotropha</taxon>
    </lineage>
</organism>
<dbReference type="PROSITE" id="PS51257">
    <property type="entry name" value="PROKAR_LIPOPROTEIN"/>
    <property type="match status" value="1"/>
</dbReference>
<keyword evidence="5 6" id="KW-0408">Iron</keyword>
<dbReference type="InterPro" id="IPR051811">
    <property type="entry name" value="Cytochrome_c550/c551-like"/>
</dbReference>
<dbReference type="GO" id="GO:0020037">
    <property type="term" value="F:heme binding"/>
    <property type="evidence" value="ECO:0007669"/>
    <property type="project" value="InterPro"/>
</dbReference>
<dbReference type="PANTHER" id="PTHR37823:SF1">
    <property type="entry name" value="CYTOCHROME C-553-LIKE"/>
    <property type="match status" value="1"/>
</dbReference>
<dbReference type="Proteomes" id="UP000886687">
    <property type="component" value="Unassembled WGS sequence"/>
</dbReference>
<dbReference type="EMBL" id="JAEPDI010000015">
    <property type="protein sequence ID" value="MCG7940931.1"/>
    <property type="molecule type" value="Genomic_DNA"/>
</dbReference>
<evidence type="ECO:0000256" key="4">
    <source>
        <dbReference type="ARBA" id="ARBA00022982"/>
    </source>
</evidence>
<comment type="caution">
    <text evidence="8">The sequence shown here is derived from an EMBL/GenBank/DDBJ whole genome shotgun (WGS) entry which is preliminary data.</text>
</comment>
<keyword evidence="1" id="KW-0813">Transport</keyword>
<keyword evidence="3 6" id="KW-0479">Metal-binding</keyword>
<dbReference type="InterPro" id="IPR009056">
    <property type="entry name" value="Cyt_c-like_dom"/>
</dbReference>
<dbReference type="AlphaFoldDB" id="A0A9E4K8P1"/>
<evidence type="ECO:0000256" key="1">
    <source>
        <dbReference type="ARBA" id="ARBA00022448"/>
    </source>
</evidence>
<keyword evidence="4" id="KW-0249">Electron transport</keyword>
<dbReference type="InterPro" id="IPR036909">
    <property type="entry name" value="Cyt_c-like_dom_sf"/>
</dbReference>
<name>A0A9E4K8P1_9GAMM</name>
<sequence length="101" mass="10525">MKKTTYLSGVSLLALSLTGCSDSNDFKPITGMDGMDIYANACASCHGENGQGKFGLLKLAGSEASPEEISAKIINGGHLMPAFPNISQPQAEQVAAYLKAM</sequence>
<evidence type="ECO:0000313" key="9">
    <source>
        <dbReference type="Proteomes" id="UP000886687"/>
    </source>
</evidence>
<dbReference type="Pfam" id="PF13442">
    <property type="entry name" value="Cytochrome_CBB3"/>
    <property type="match status" value="1"/>
</dbReference>
<dbReference type="Gene3D" id="1.10.760.10">
    <property type="entry name" value="Cytochrome c-like domain"/>
    <property type="match status" value="1"/>
</dbReference>
<dbReference type="PROSITE" id="PS51007">
    <property type="entry name" value="CYTC"/>
    <property type="match status" value="1"/>
</dbReference>
<gene>
    <name evidence="8" type="ORF">JAZ04_19030</name>
</gene>
<evidence type="ECO:0000259" key="7">
    <source>
        <dbReference type="PROSITE" id="PS51007"/>
    </source>
</evidence>
<accession>A0A9E4K8P1</accession>
<dbReference type="GO" id="GO:0009055">
    <property type="term" value="F:electron transfer activity"/>
    <property type="evidence" value="ECO:0007669"/>
    <property type="project" value="InterPro"/>
</dbReference>
<evidence type="ECO:0000256" key="2">
    <source>
        <dbReference type="ARBA" id="ARBA00022617"/>
    </source>
</evidence>
<proteinExistence type="predicted"/>
<keyword evidence="2 6" id="KW-0349">Heme</keyword>
<evidence type="ECO:0000256" key="3">
    <source>
        <dbReference type="ARBA" id="ARBA00022723"/>
    </source>
</evidence>
<feature type="domain" description="Cytochrome c" evidence="7">
    <location>
        <begin position="29"/>
        <end position="101"/>
    </location>
</feature>
<evidence type="ECO:0000313" key="8">
    <source>
        <dbReference type="EMBL" id="MCG7940931.1"/>
    </source>
</evidence>